<dbReference type="Proteomes" id="UP000419144">
    <property type="component" value="Unassembled WGS sequence"/>
</dbReference>
<dbReference type="OrthoDB" id="265745at2759"/>
<gene>
    <name evidence="2" type="ORF">LtaPh_0408700</name>
</gene>
<feature type="compositionally biased region" description="Polar residues" evidence="1">
    <location>
        <begin position="76"/>
        <end position="85"/>
    </location>
</feature>
<dbReference type="EMBL" id="BLBS01000004">
    <property type="protein sequence ID" value="GET85696.1"/>
    <property type="molecule type" value="Genomic_DNA"/>
</dbReference>
<accession>A0A640K7Q9</accession>
<dbReference type="AlphaFoldDB" id="A0A640K7Q9"/>
<proteinExistence type="predicted"/>
<feature type="region of interest" description="Disordered" evidence="1">
    <location>
        <begin position="1"/>
        <end position="131"/>
    </location>
</feature>
<dbReference type="VEuPathDB" id="TriTrypDB:LtaPh_0408700"/>
<feature type="compositionally biased region" description="Low complexity" evidence="1">
    <location>
        <begin position="190"/>
        <end position="213"/>
    </location>
</feature>
<feature type="compositionally biased region" description="Polar residues" evidence="1">
    <location>
        <begin position="519"/>
        <end position="537"/>
    </location>
</feature>
<feature type="region of interest" description="Disordered" evidence="1">
    <location>
        <begin position="269"/>
        <end position="326"/>
    </location>
</feature>
<name>A0A640K7Q9_LEITA</name>
<comment type="caution">
    <text evidence="2">The sequence shown here is derived from an EMBL/GenBank/DDBJ whole genome shotgun (WGS) entry which is preliminary data.</text>
</comment>
<feature type="region of interest" description="Disordered" evidence="1">
    <location>
        <begin position="359"/>
        <end position="416"/>
    </location>
</feature>
<protein>
    <submittedName>
        <fullName evidence="2">Uncharacterized protein</fullName>
    </submittedName>
</protein>
<feature type="region of interest" description="Disordered" evidence="1">
    <location>
        <begin position="465"/>
        <end position="579"/>
    </location>
</feature>
<feature type="compositionally biased region" description="Basic and acidic residues" evidence="1">
    <location>
        <begin position="498"/>
        <end position="518"/>
    </location>
</feature>
<keyword evidence="3" id="KW-1185">Reference proteome</keyword>
<evidence type="ECO:0000313" key="3">
    <source>
        <dbReference type="Proteomes" id="UP000419144"/>
    </source>
</evidence>
<feature type="compositionally biased region" description="Low complexity" evidence="1">
    <location>
        <begin position="398"/>
        <end position="414"/>
    </location>
</feature>
<feature type="compositionally biased region" description="Polar residues" evidence="1">
    <location>
        <begin position="546"/>
        <end position="559"/>
    </location>
</feature>
<organism evidence="2 3">
    <name type="scientific">Leishmania tarentolae</name>
    <name type="common">Sauroleishmania tarentolae</name>
    <dbReference type="NCBI Taxonomy" id="5689"/>
    <lineage>
        <taxon>Eukaryota</taxon>
        <taxon>Discoba</taxon>
        <taxon>Euglenozoa</taxon>
        <taxon>Kinetoplastea</taxon>
        <taxon>Metakinetoplastina</taxon>
        <taxon>Trypanosomatida</taxon>
        <taxon>Trypanosomatidae</taxon>
        <taxon>Leishmaniinae</taxon>
        <taxon>Leishmania</taxon>
        <taxon>lizard Leishmania</taxon>
    </lineage>
</organism>
<feature type="compositionally biased region" description="Polar residues" evidence="1">
    <location>
        <begin position="174"/>
        <end position="189"/>
    </location>
</feature>
<feature type="compositionally biased region" description="Low complexity" evidence="1">
    <location>
        <begin position="53"/>
        <end position="66"/>
    </location>
</feature>
<evidence type="ECO:0000313" key="2">
    <source>
        <dbReference type="EMBL" id="GET85696.1"/>
    </source>
</evidence>
<evidence type="ECO:0000256" key="1">
    <source>
        <dbReference type="SAM" id="MobiDB-lite"/>
    </source>
</evidence>
<feature type="compositionally biased region" description="Polar residues" evidence="1">
    <location>
        <begin position="477"/>
        <end position="497"/>
    </location>
</feature>
<feature type="compositionally biased region" description="Low complexity" evidence="1">
    <location>
        <begin position="275"/>
        <end position="296"/>
    </location>
</feature>
<feature type="region of interest" description="Disordered" evidence="1">
    <location>
        <begin position="167"/>
        <end position="235"/>
    </location>
</feature>
<sequence length="579" mass="62126">MSTAKGSWALRTTRAPSTRSPPHTGRAWPIATSANTIYDSLTGRLHYRRRGGASPATATTYASTTHAPPPQRHSSRSPAPTSPRHSANRNRAIPLHMAPPASVRPVIPPATSARRGSSPLHPLLPDSWQASSHSASRSCQAMFTPLRYTPRPDSNGVYSTGSRATLLSRASASGQSHGSPAPSRQQTPELRTSATALSSSLSRQRQAASSGATFVMNRSHDRPPAPHNAESASRDAGAGIGRISFASGASSFRLPQQLWPTWSTHRPAANREHMATASSEQPAPQSQWPPQQRASPRVMPPASMTGVMGHTRPLPLSQPPQRELPQPSLPLNYYTLAPSLQRSQHRHVCRLVAADLSGTPPPSYPHHQPLHRSSSSTARPAGAVSSDAAQTKIDTAMTAEGSSSVASEASSTCSRRTRGVFCRAPVTASGVPAGSPYGATPTYAVVMPHIRLRAYPQTVESAVSAARPLPSAPAETAQRQEQNPRYSTNRSRPSSQGIRDDALREQQPPRRRSVEERPTLSQHLPKSPPRQQRSSGAAQPPVQPPSKRSQPQRMETANSQPPPQTLLPAHPFYSKELIS</sequence>
<reference evidence="2" key="1">
    <citation type="submission" date="2019-11" db="EMBL/GenBank/DDBJ databases">
        <title>Leishmania tarentolae CDS.</title>
        <authorList>
            <person name="Goto Y."/>
            <person name="Yamagishi J."/>
        </authorList>
    </citation>
    <scope>NUCLEOTIDE SEQUENCE [LARGE SCALE GENOMIC DNA]</scope>
    <source>
        <strain evidence="2">Parrot Tar II</strain>
    </source>
</reference>